<dbReference type="GO" id="GO:0006412">
    <property type="term" value="P:translation"/>
    <property type="evidence" value="ECO:0007669"/>
    <property type="project" value="InterPro"/>
</dbReference>
<evidence type="ECO:0000256" key="3">
    <source>
        <dbReference type="ARBA" id="ARBA00022946"/>
    </source>
</evidence>
<keyword evidence="5" id="KW-0411">Iron-sulfur</keyword>
<dbReference type="STRING" id="7719.ENSCINP00000014738"/>
<reference evidence="8" key="4">
    <citation type="submission" date="2025-09" db="UniProtKB">
        <authorList>
            <consortium name="Ensembl"/>
        </authorList>
    </citation>
    <scope>IDENTIFICATION</scope>
</reference>
<protein>
    <recommendedName>
        <fullName evidence="10">Methyltransferase domain-containing protein</fullName>
    </recommendedName>
</protein>
<keyword evidence="3" id="KW-0809">Transit peptide</keyword>
<reference evidence="8" key="2">
    <citation type="journal article" date="2008" name="Genome Biol.">
        <title>Improved genome assembly and evidence-based global gene model set for the chordate Ciona intestinalis: new insight into intron and operon populations.</title>
        <authorList>
            <person name="Satou Y."/>
            <person name="Mineta K."/>
            <person name="Ogasawara M."/>
            <person name="Sasakura Y."/>
            <person name="Shoguchi E."/>
            <person name="Ueno K."/>
            <person name="Yamada L."/>
            <person name="Matsumoto J."/>
            <person name="Wasserscheid J."/>
            <person name="Dewar K."/>
            <person name="Wiley G.B."/>
            <person name="Macmil S.L."/>
            <person name="Roe B.A."/>
            <person name="Zeller R.W."/>
            <person name="Hastings K.E."/>
            <person name="Lemaire P."/>
            <person name="Lindquist E."/>
            <person name="Endo T."/>
            <person name="Hotta K."/>
            <person name="Inaba K."/>
        </authorList>
    </citation>
    <scope>NUCLEOTIDE SEQUENCE [LARGE SCALE GENOMIC DNA]</scope>
    <source>
        <strain evidence="8">wild type</strain>
    </source>
</reference>
<comment type="subcellular location">
    <subcellularLocation>
        <location evidence="1">Mitochondrion</location>
    </subcellularLocation>
</comment>
<dbReference type="Pfam" id="PF09243">
    <property type="entry name" value="Rsm22"/>
    <property type="match status" value="1"/>
</dbReference>
<evidence type="ECO:0000256" key="4">
    <source>
        <dbReference type="ARBA" id="ARBA00023004"/>
    </source>
</evidence>
<keyword evidence="9" id="KW-1185">Reference proteome</keyword>
<evidence type="ECO:0000256" key="5">
    <source>
        <dbReference type="ARBA" id="ARBA00023014"/>
    </source>
</evidence>
<dbReference type="GO" id="GO:0051536">
    <property type="term" value="F:iron-sulfur cluster binding"/>
    <property type="evidence" value="ECO:0007669"/>
    <property type="project" value="UniProtKB-KW"/>
</dbReference>
<dbReference type="GO" id="GO:0046872">
    <property type="term" value="F:metal ion binding"/>
    <property type="evidence" value="ECO:0007669"/>
    <property type="project" value="UniProtKB-KW"/>
</dbReference>
<reference evidence="9" key="1">
    <citation type="journal article" date="2002" name="Science">
        <title>The draft genome of Ciona intestinalis: insights into chordate and vertebrate origins.</title>
        <authorList>
            <person name="Dehal P."/>
            <person name="Satou Y."/>
            <person name="Campbell R.K."/>
            <person name="Chapman J."/>
            <person name="Degnan B."/>
            <person name="De Tomaso A."/>
            <person name="Davidson B."/>
            <person name="Di Gregorio A."/>
            <person name="Gelpke M."/>
            <person name="Goodstein D.M."/>
            <person name="Harafuji N."/>
            <person name="Hastings K.E."/>
            <person name="Ho I."/>
            <person name="Hotta K."/>
            <person name="Huang W."/>
            <person name="Kawashima T."/>
            <person name="Lemaire P."/>
            <person name="Martinez D."/>
            <person name="Meinertzhagen I.A."/>
            <person name="Necula S."/>
            <person name="Nonaka M."/>
            <person name="Putnam N."/>
            <person name="Rash S."/>
            <person name="Saiga H."/>
            <person name="Satake M."/>
            <person name="Terry A."/>
            <person name="Yamada L."/>
            <person name="Wang H.G."/>
            <person name="Awazu S."/>
            <person name="Azumi K."/>
            <person name="Boore J."/>
            <person name="Branno M."/>
            <person name="Chin-Bow S."/>
            <person name="DeSantis R."/>
            <person name="Doyle S."/>
            <person name="Francino P."/>
            <person name="Keys D.N."/>
            <person name="Haga S."/>
            <person name="Hayashi H."/>
            <person name="Hino K."/>
            <person name="Imai K.S."/>
            <person name="Inaba K."/>
            <person name="Kano S."/>
            <person name="Kobayashi K."/>
            <person name="Kobayashi M."/>
            <person name="Lee B.I."/>
            <person name="Makabe K.W."/>
            <person name="Manohar C."/>
            <person name="Matassi G."/>
            <person name="Medina M."/>
            <person name="Mochizuki Y."/>
            <person name="Mount S."/>
            <person name="Morishita T."/>
            <person name="Miura S."/>
            <person name="Nakayama A."/>
            <person name="Nishizaka S."/>
            <person name="Nomoto H."/>
            <person name="Ohta F."/>
            <person name="Oishi K."/>
            <person name="Rigoutsos I."/>
            <person name="Sano M."/>
            <person name="Sasaki A."/>
            <person name="Sasakura Y."/>
            <person name="Shoguchi E."/>
            <person name="Shin-i T."/>
            <person name="Spagnuolo A."/>
            <person name="Stainier D."/>
            <person name="Suzuki M.M."/>
            <person name="Tassy O."/>
            <person name="Takatori N."/>
            <person name="Tokuoka M."/>
            <person name="Yagi K."/>
            <person name="Yoshizaki F."/>
            <person name="Wada S."/>
            <person name="Zhang C."/>
            <person name="Hyatt P.D."/>
            <person name="Larimer F."/>
            <person name="Detter C."/>
            <person name="Doggett N."/>
            <person name="Glavina T."/>
            <person name="Hawkins T."/>
            <person name="Richardson P."/>
            <person name="Lucas S."/>
            <person name="Kohara Y."/>
            <person name="Levine M."/>
            <person name="Satoh N."/>
            <person name="Rokhsar D.S."/>
        </authorList>
    </citation>
    <scope>NUCLEOTIDE SEQUENCE [LARGE SCALE GENOMIC DNA]</scope>
</reference>
<comment type="function">
    <text evidence="7">Mitochondrial ribosome (mitoribosome) assembly factor. Binds at the interface of the head and body domains of the mitochondrial small ribosomal subunit (mt-SSU), occluding the mRNA channel and preventing compaction of the head domain towards the body. Probable inactive methyltransferase: retains the characteristic folding and ability to bind S-adenosyl-L-methionine, but it probably lost its methyltransferase activity.</text>
</comment>
<dbReference type="InterPro" id="IPR015324">
    <property type="entry name" value="Ribosomal_Rsm22-like"/>
</dbReference>
<evidence type="ECO:0000256" key="1">
    <source>
        <dbReference type="ARBA" id="ARBA00004173"/>
    </source>
</evidence>
<dbReference type="GO" id="GO:0005739">
    <property type="term" value="C:mitochondrion"/>
    <property type="evidence" value="ECO:0007669"/>
    <property type="project" value="UniProtKB-SubCell"/>
</dbReference>
<dbReference type="InterPro" id="IPR029063">
    <property type="entry name" value="SAM-dependent_MTases_sf"/>
</dbReference>
<dbReference type="InParanoid" id="F6ZA91"/>
<dbReference type="OMA" id="DWCHFVQ"/>
<dbReference type="HOGENOM" id="CLU_033285_2_0_1"/>
<proteinExistence type="predicted"/>
<reference evidence="8" key="3">
    <citation type="submission" date="2025-08" db="UniProtKB">
        <authorList>
            <consortium name="Ensembl"/>
        </authorList>
    </citation>
    <scope>IDENTIFICATION</scope>
</reference>
<evidence type="ECO:0000313" key="8">
    <source>
        <dbReference type="Ensembl" id="ENSCINP00000014738.3"/>
    </source>
</evidence>
<dbReference type="PANTHER" id="PTHR13184:SF5">
    <property type="entry name" value="METHYLTRANSFERASE-LIKE PROTEIN 17, MITOCHONDRIAL"/>
    <property type="match status" value="1"/>
</dbReference>
<evidence type="ECO:0000313" key="9">
    <source>
        <dbReference type="Proteomes" id="UP000008144"/>
    </source>
</evidence>
<sequence>QSLASTSKLYIAFQKSPKSVKPVSAQDSLCEIIKVLNTGSDYLEKKKDEKEVPLPGKCNLPAVSIPETFNESAKAFLKMQNKSVNEVAINLLNYLSSRRTQIKRSEKKKNFKSPSGNKFTSLQEKLEVIEMLENQEDFQIKGLKTQELQDIVWKRVLYNHENTAAFLLARSAGCYASAFRVLSNLKNDVEDFNPKSILDVGSGTGTNMWAANSLWKDSLKQYVCVDVSDQMNKLSHYIVTAGDLNAPPPSGVFIRRFLPVSFKSVYDIVIASYTLSELPTSKERLTLLKLLWEKTSQYLVLIEYGNFNGFQIIMEARNLLLRGMEGNNDDKPWKSWQKDASVVIPCPHSKPCPVWAKKDTCTFSQTYNVPGFAKALNKKQTIKEQFTFVVFEKNSNSNMNKLPRIIRGPFTQKTCVNCFVCNKDGALENIQIHKNVHGAGLKTIVKKCKQGDYFPL</sequence>
<name>F6ZA91_CIOIN</name>
<evidence type="ECO:0000256" key="6">
    <source>
        <dbReference type="ARBA" id="ARBA00023128"/>
    </source>
</evidence>
<dbReference type="FunCoup" id="F6ZA91">
    <property type="interactions" value="450"/>
</dbReference>
<evidence type="ECO:0008006" key="10">
    <source>
        <dbReference type="Google" id="ProtNLM"/>
    </source>
</evidence>
<evidence type="ECO:0000256" key="7">
    <source>
        <dbReference type="ARBA" id="ARBA00045681"/>
    </source>
</evidence>
<dbReference type="GO" id="GO:0008168">
    <property type="term" value="F:methyltransferase activity"/>
    <property type="evidence" value="ECO:0007669"/>
    <property type="project" value="InterPro"/>
</dbReference>
<dbReference type="GeneTree" id="ENSGT00390000006103"/>
<keyword evidence="4" id="KW-0408">Iron</keyword>
<dbReference type="InterPro" id="IPR052571">
    <property type="entry name" value="Mt_RNA_Methyltransferase"/>
</dbReference>
<dbReference type="PANTHER" id="PTHR13184">
    <property type="entry name" value="37S RIBOSOMAL PROTEIN S22"/>
    <property type="match status" value="1"/>
</dbReference>
<dbReference type="Gene3D" id="3.40.50.150">
    <property type="entry name" value="Vaccinia Virus protein VP39"/>
    <property type="match status" value="1"/>
</dbReference>
<dbReference type="Ensembl" id="ENSCINT00000014738.3">
    <property type="protein sequence ID" value="ENSCINP00000014738.3"/>
    <property type="gene ID" value="ENSCING00000007187.3"/>
</dbReference>
<organism evidence="8 9">
    <name type="scientific">Ciona intestinalis</name>
    <name type="common">Transparent sea squirt</name>
    <name type="synonym">Ascidia intestinalis</name>
    <dbReference type="NCBI Taxonomy" id="7719"/>
    <lineage>
        <taxon>Eukaryota</taxon>
        <taxon>Metazoa</taxon>
        <taxon>Chordata</taxon>
        <taxon>Tunicata</taxon>
        <taxon>Ascidiacea</taxon>
        <taxon>Phlebobranchia</taxon>
        <taxon>Cionidae</taxon>
        <taxon>Ciona</taxon>
    </lineage>
</organism>
<dbReference type="Proteomes" id="UP000008144">
    <property type="component" value="Chromosome 7"/>
</dbReference>
<accession>F6ZA91</accession>
<evidence type="ECO:0000256" key="2">
    <source>
        <dbReference type="ARBA" id="ARBA00022723"/>
    </source>
</evidence>
<dbReference type="EMBL" id="EAAA01002439">
    <property type="status" value="NOT_ANNOTATED_CDS"/>
    <property type="molecule type" value="Genomic_DNA"/>
</dbReference>
<keyword evidence="6" id="KW-0496">Mitochondrion</keyword>
<keyword evidence="2" id="KW-0479">Metal-binding</keyword>
<dbReference type="SUPFAM" id="SSF53335">
    <property type="entry name" value="S-adenosyl-L-methionine-dependent methyltransferases"/>
    <property type="match status" value="1"/>
</dbReference>
<dbReference type="AlphaFoldDB" id="F6ZA91"/>